<accession>Q1G386</accession>
<proteinExistence type="predicted"/>
<organism evidence="2">
    <name type="scientific">Arabidopsis thaliana</name>
    <name type="common">Mouse-ear cress</name>
    <dbReference type="NCBI Taxonomy" id="3702"/>
    <lineage>
        <taxon>Eukaryota</taxon>
        <taxon>Viridiplantae</taxon>
        <taxon>Streptophyta</taxon>
        <taxon>Embryophyta</taxon>
        <taxon>Tracheophyta</taxon>
        <taxon>Spermatophyta</taxon>
        <taxon>Magnoliopsida</taxon>
        <taxon>eudicotyledons</taxon>
        <taxon>Gunneridae</taxon>
        <taxon>Pentapetalae</taxon>
        <taxon>rosids</taxon>
        <taxon>malvids</taxon>
        <taxon>Brassicales</taxon>
        <taxon>Brassicaceae</taxon>
        <taxon>Camelineae</taxon>
        <taxon>Arabidopsis</taxon>
    </lineage>
</organism>
<keyword evidence="1" id="KW-0812">Transmembrane</keyword>
<feature type="transmembrane region" description="Helical" evidence="1">
    <location>
        <begin position="12"/>
        <end position="34"/>
    </location>
</feature>
<dbReference type="EMBL" id="DQ487698">
    <property type="protein sequence ID" value="ABF59457.1"/>
    <property type="molecule type" value="Genomic_DNA"/>
</dbReference>
<keyword evidence="1" id="KW-1133">Transmembrane helix</keyword>
<evidence type="ECO:0000256" key="1">
    <source>
        <dbReference type="SAM" id="Phobius"/>
    </source>
</evidence>
<dbReference type="AlphaFoldDB" id="Q1G386"/>
<evidence type="ECO:0000313" key="2">
    <source>
        <dbReference type="EMBL" id="ABF59457.1"/>
    </source>
</evidence>
<protein>
    <submittedName>
        <fullName evidence="2">Uncharacterized protein</fullName>
    </submittedName>
</protein>
<reference evidence="2" key="1">
    <citation type="submission" date="2006-04" db="EMBL/GenBank/DDBJ databases">
        <authorList>
            <person name="Underwood B.A."/>
            <person name="Xiao Y."/>
            <person name="Moskal W."/>
            <person name="Monaghan E."/>
            <person name="Wang W."/>
            <person name="Redman J."/>
            <person name="Wu H.C."/>
            <person name="Utterback T."/>
            <person name="Town C.D."/>
        </authorList>
    </citation>
    <scope>NUCLEOTIDE SEQUENCE</scope>
</reference>
<name>Q1G386_ARATH</name>
<keyword evidence="1" id="KW-0472">Membrane</keyword>
<sequence>MVLSLVTTSYFFFFPLLLPLHLTIDLLSPSLFFFSQQKTSYFCRDNQGQPSALIPCWIIEREKKNRVRETYLFSCEEDKNKTLFY</sequence>